<accession>A0A7S2LMH6</accession>
<evidence type="ECO:0000313" key="1">
    <source>
        <dbReference type="EMBL" id="CAD9610853.1"/>
    </source>
</evidence>
<gene>
    <name evidence="1" type="ORF">LDAN0321_LOCUS19910</name>
</gene>
<protein>
    <submittedName>
        <fullName evidence="1">Uncharacterized protein</fullName>
    </submittedName>
</protein>
<dbReference type="AlphaFoldDB" id="A0A7S2LMH6"/>
<proteinExistence type="predicted"/>
<reference evidence="1" key="1">
    <citation type="submission" date="2021-01" db="EMBL/GenBank/DDBJ databases">
        <authorList>
            <person name="Corre E."/>
            <person name="Pelletier E."/>
            <person name="Niang G."/>
            <person name="Scheremetjew M."/>
            <person name="Finn R."/>
            <person name="Kale V."/>
            <person name="Holt S."/>
            <person name="Cochrane G."/>
            <person name="Meng A."/>
            <person name="Brown T."/>
            <person name="Cohen L."/>
        </authorList>
    </citation>
    <scope>NUCLEOTIDE SEQUENCE</scope>
    <source>
        <strain evidence="1">B650</strain>
    </source>
</reference>
<dbReference type="EMBL" id="HBGY01031883">
    <property type="protein sequence ID" value="CAD9610853.1"/>
    <property type="molecule type" value="Transcribed_RNA"/>
</dbReference>
<name>A0A7S2LMH6_9STRA</name>
<organism evidence="1">
    <name type="scientific">Leptocylindrus danicus</name>
    <dbReference type="NCBI Taxonomy" id="163516"/>
    <lineage>
        <taxon>Eukaryota</taxon>
        <taxon>Sar</taxon>
        <taxon>Stramenopiles</taxon>
        <taxon>Ochrophyta</taxon>
        <taxon>Bacillariophyta</taxon>
        <taxon>Coscinodiscophyceae</taxon>
        <taxon>Chaetocerotophycidae</taxon>
        <taxon>Leptocylindrales</taxon>
        <taxon>Leptocylindraceae</taxon>
        <taxon>Leptocylindrus</taxon>
    </lineage>
</organism>
<sequence>MRNSCAKPNNSPSRFGAYIMTSFIWNKPKTAQQKQFTTQARVNGNGIDAADLVAITRLRAESGLAKRIRHNTTAPDPTNLDALALEQNIMGRIVPVIANAPPLICICTDPGKLVAPVGTN</sequence>